<keyword evidence="9" id="KW-0472">Membrane</keyword>
<organism evidence="11 12">
    <name type="scientific">Peiella sedimenti</name>
    <dbReference type="NCBI Taxonomy" id="3061083"/>
    <lineage>
        <taxon>Bacteria</taxon>
        <taxon>Pseudomonadati</taxon>
        <taxon>Pseudomonadota</taxon>
        <taxon>Alphaproteobacteria</taxon>
        <taxon>Caulobacterales</taxon>
        <taxon>Caulobacteraceae</taxon>
        <taxon>Peiella</taxon>
    </lineage>
</organism>
<evidence type="ECO:0000256" key="5">
    <source>
        <dbReference type="ARBA" id="ARBA00022475"/>
    </source>
</evidence>
<reference evidence="11" key="1">
    <citation type="submission" date="2023-07" db="EMBL/GenBank/DDBJ databases">
        <title>Brevundimonas soil sp. nov., isolated from the soil of chemical plant.</title>
        <authorList>
            <person name="Wu N."/>
        </authorList>
    </citation>
    <scope>NUCLEOTIDE SEQUENCE</scope>
    <source>
        <strain evidence="11">XZ-24</strain>
    </source>
</reference>
<keyword evidence="5" id="KW-1003">Cell membrane</keyword>
<evidence type="ECO:0000256" key="8">
    <source>
        <dbReference type="ARBA" id="ARBA00022927"/>
    </source>
</evidence>
<evidence type="ECO:0000256" key="2">
    <source>
        <dbReference type="ARBA" id="ARBA00007208"/>
    </source>
</evidence>
<dbReference type="InterPro" id="IPR022792">
    <property type="entry name" value="T2SS_protein-GspN"/>
</dbReference>
<evidence type="ECO:0000256" key="4">
    <source>
        <dbReference type="ARBA" id="ARBA00022448"/>
    </source>
</evidence>
<comment type="similarity">
    <text evidence="2">Belongs to the GSP N family.</text>
</comment>
<keyword evidence="7" id="KW-0812">Transmembrane</keyword>
<keyword evidence="12" id="KW-1185">Reference proteome</keyword>
<dbReference type="Pfam" id="PF01203">
    <property type="entry name" value="T2SSN"/>
    <property type="match status" value="1"/>
</dbReference>
<keyword evidence="4" id="KW-0813">Transport</keyword>
<keyword evidence="8" id="KW-0653">Protein transport</keyword>
<proteinExistence type="inferred from homology"/>
<evidence type="ECO:0000256" key="3">
    <source>
        <dbReference type="ARBA" id="ARBA00021563"/>
    </source>
</evidence>
<gene>
    <name evidence="11" type="primary">gspN</name>
    <name evidence="11" type="ORF">Q0812_04005</name>
</gene>
<sequence>MSRLRLAVVFAAALAVWLAATLPLSHVVRAAQPERFGLSVERISGSIWSGRLHEARLLGAPLGDLNASASPWALLTGKARLKLEGERGGSAVLETNGDSVAVHDLDGAIPAGLLGLPPGLRGALDVRDGAAVFRGGACVSAAGRVRLDALTRIAGFSGPMLEGPISCQAGRLSVDMRGRTEQAEVRVNASLDAEGARQSAIQVRTADSLVQTALAAHGFQITPGGAVLTVTVR</sequence>
<evidence type="ECO:0000256" key="10">
    <source>
        <dbReference type="ARBA" id="ARBA00030772"/>
    </source>
</evidence>
<dbReference type="RefSeq" id="WP_302108998.1">
    <property type="nucleotide sequence ID" value="NZ_JAUKTR010000001.1"/>
</dbReference>
<evidence type="ECO:0000313" key="12">
    <source>
        <dbReference type="Proteomes" id="UP001169063"/>
    </source>
</evidence>
<evidence type="ECO:0000313" key="11">
    <source>
        <dbReference type="EMBL" id="MDO1558590.1"/>
    </source>
</evidence>
<accession>A0ABT8SKH1</accession>
<comment type="caution">
    <text evidence="11">The sequence shown here is derived from an EMBL/GenBank/DDBJ whole genome shotgun (WGS) entry which is preliminary data.</text>
</comment>
<name>A0ABT8SKH1_9CAUL</name>
<protein>
    <recommendedName>
        <fullName evidence="3">Type II secretion system protein N</fullName>
    </recommendedName>
    <alternativeName>
        <fullName evidence="10">General secretion pathway protein N</fullName>
    </alternativeName>
</protein>
<evidence type="ECO:0000256" key="7">
    <source>
        <dbReference type="ARBA" id="ARBA00022692"/>
    </source>
</evidence>
<keyword evidence="6" id="KW-0997">Cell inner membrane</keyword>
<evidence type="ECO:0000256" key="1">
    <source>
        <dbReference type="ARBA" id="ARBA00004533"/>
    </source>
</evidence>
<dbReference type="Proteomes" id="UP001169063">
    <property type="component" value="Unassembled WGS sequence"/>
</dbReference>
<evidence type="ECO:0000256" key="6">
    <source>
        <dbReference type="ARBA" id="ARBA00022519"/>
    </source>
</evidence>
<comment type="subcellular location">
    <subcellularLocation>
        <location evidence="1">Cell inner membrane</location>
    </subcellularLocation>
</comment>
<dbReference type="EMBL" id="JAUKTR010000001">
    <property type="protein sequence ID" value="MDO1558590.1"/>
    <property type="molecule type" value="Genomic_DNA"/>
</dbReference>
<evidence type="ECO:0000256" key="9">
    <source>
        <dbReference type="ARBA" id="ARBA00023136"/>
    </source>
</evidence>